<dbReference type="EMBL" id="CM017628">
    <property type="protein sequence ID" value="TYH65307.1"/>
    <property type="molecule type" value="Genomic_DNA"/>
</dbReference>
<protein>
    <submittedName>
        <fullName evidence="1">Uncharacterized protein</fullName>
    </submittedName>
</protein>
<name>A0A5D2KE15_GOSTO</name>
<accession>A0A5D2KE15</accession>
<organism evidence="1 2">
    <name type="scientific">Gossypium tomentosum</name>
    <name type="common">Hawaiian cotton</name>
    <name type="synonym">Gossypium sandvicense</name>
    <dbReference type="NCBI Taxonomy" id="34277"/>
    <lineage>
        <taxon>Eukaryota</taxon>
        <taxon>Viridiplantae</taxon>
        <taxon>Streptophyta</taxon>
        <taxon>Embryophyta</taxon>
        <taxon>Tracheophyta</taxon>
        <taxon>Spermatophyta</taxon>
        <taxon>Magnoliopsida</taxon>
        <taxon>eudicotyledons</taxon>
        <taxon>Gunneridae</taxon>
        <taxon>Pentapetalae</taxon>
        <taxon>rosids</taxon>
        <taxon>malvids</taxon>
        <taxon>Malvales</taxon>
        <taxon>Malvaceae</taxon>
        <taxon>Malvoideae</taxon>
        <taxon>Gossypium</taxon>
    </lineage>
</organism>
<dbReference type="Proteomes" id="UP000322667">
    <property type="component" value="Chromosome D06"/>
</dbReference>
<reference evidence="1 2" key="1">
    <citation type="submission" date="2019-07" db="EMBL/GenBank/DDBJ databases">
        <title>WGS assembly of Gossypium tomentosum.</title>
        <authorList>
            <person name="Chen Z.J."/>
            <person name="Sreedasyam A."/>
            <person name="Ando A."/>
            <person name="Song Q."/>
            <person name="De L."/>
            <person name="Hulse-Kemp A."/>
            <person name="Ding M."/>
            <person name="Ye W."/>
            <person name="Kirkbride R."/>
            <person name="Jenkins J."/>
            <person name="Plott C."/>
            <person name="Lovell J."/>
            <person name="Lin Y.-M."/>
            <person name="Vaughn R."/>
            <person name="Liu B."/>
            <person name="Li W."/>
            <person name="Simpson S."/>
            <person name="Scheffler B."/>
            <person name="Saski C."/>
            <person name="Grover C."/>
            <person name="Hu G."/>
            <person name="Conover J."/>
            <person name="Carlson J."/>
            <person name="Shu S."/>
            <person name="Boston L."/>
            <person name="Williams M."/>
            <person name="Peterson D."/>
            <person name="Mcgee K."/>
            <person name="Jones D."/>
            <person name="Wendel J."/>
            <person name="Stelly D."/>
            <person name="Grimwood J."/>
            <person name="Schmutz J."/>
        </authorList>
    </citation>
    <scope>NUCLEOTIDE SEQUENCE [LARGE SCALE GENOMIC DNA]</scope>
    <source>
        <strain evidence="1">7179.01</strain>
    </source>
</reference>
<gene>
    <name evidence="1" type="ORF">ES332_D06G046900v1</name>
</gene>
<evidence type="ECO:0000313" key="2">
    <source>
        <dbReference type="Proteomes" id="UP000322667"/>
    </source>
</evidence>
<dbReference type="AlphaFoldDB" id="A0A5D2KE15"/>
<keyword evidence="2" id="KW-1185">Reference proteome</keyword>
<proteinExistence type="predicted"/>
<sequence>MGHLPPSFIVPLTIVVSSAPTFNCLYPAAGQSHPIPVMSEPDCAIIKQDESVYFQVLKISGKEISSTLLPFKDKEKTLKLYTHLVEHHDHWILSYHHLVRYQDEWLVALEYSKNIITYFKEKMERWESSNRNQREWSKYIIEDFGKILKDVACIWAKNNKSIYTQDPIKSIFITIFGRG</sequence>
<evidence type="ECO:0000313" key="1">
    <source>
        <dbReference type="EMBL" id="TYH65307.1"/>
    </source>
</evidence>